<keyword evidence="6" id="KW-1185">Reference proteome</keyword>
<organism evidence="5 6">
    <name type="scientific">Flavobacterium agricola</name>
    <dbReference type="NCBI Taxonomy" id="2870839"/>
    <lineage>
        <taxon>Bacteria</taxon>
        <taxon>Pseudomonadati</taxon>
        <taxon>Bacteroidota</taxon>
        <taxon>Flavobacteriia</taxon>
        <taxon>Flavobacteriales</taxon>
        <taxon>Flavobacteriaceae</taxon>
        <taxon>Flavobacterium</taxon>
    </lineage>
</organism>
<dbReference type="Gene3D" id="1.10.10.10">
    <property type="entry name" value="Winged helix-like DNA-binding domain superfamily/Winged helix DNA-binding domain"/>
    <property type="match status" value="1"/>
</dbReference>
<dbReference type="Proteomes" id="UP001163328">
    <property type="component" value="Chromosome"/>
</dbReference>
<dbReference type="PANTHER" id="PTHR33204">
    <property type="entry name" value="TRANSCRIPTIONAL REGULATOR, MARR FAMILY"/>
    <property type="match status" value="1"/>
</dbReference>
<evidence type="ECO:0000256" key="2">
    <source>
        <dbReference type="ARBA" id="ARBA00023125"/>
    </source>
</evidence>
<name>A0ABY6M2D8_9FLAO</name>
<dbReference type="InterPro" id="IPR036390">
    <property type="entry name" value="WH_DNA-bd_sf"/>
</dbReference>
<protein>
    <submittedName>
        <fullName evidence="5">Helix-turn-helix transcriptional regulator</fullName>
    </submittedName>
</protein>
<evidence type="ECO:0000313" key="6">
    <source>
        <dbReference type="Proteomes" id="UP001163328"/>
    </source>
</evidence>
<evidence type="ECO:0000313" key="5">
    <source>
        <dbReference type="EMBL" id="UYW01962.1"/>
    </source>
</evidence>
<dbReference type="InterPro" id="IPR002577">
    <property type="entry name" value="HTH_HxlR"/>
</dbReference>
<keyword evidence="3" id="KW-0804">Transcription</keyword>
<evidence type="ECO:0000259" key="4">
    <source>
        <dbReference type="PROSITE" id="PS51118"/>
    </source>
</evidence>
<accession>A0ABY6M2D8</accession>
<gene>
    <name evidence="5" type="ORF">K5I29_03345</name>
</gene>
<evidence type="ECO:0000256" key="3">
    <source>
        <dbReference type="ARBA" id="ARBA00023163"/>
    </source>
</evidence>
<keyword evidence="2" id="KW-0238">DNA-binding</keyword>
<sequence>MDTIDSSDVRRRIQAVHDTMYVLSGKWKISILASLCFGVKRFSEILRDVDGISGKVLSRELKDMEMNLLIKRTVLNTHPVTIQYEITEYCDMLIPIIHNLSEWGIKHRKKIIER</sequence>
<dbReference type="PROSITE" id="PS51118">
    <property type="entry name" value="HTH_HXLR"/>
    <property type="match status" value="1"/>
</dbReference>
<dbReference type="Pfam" id="PF01638">
    <property type="entry name" value="HxlR"/>
    <property type="match status" value="1"/>
</dbReference>
<keyword evidence="1" id="KW-0805">Transcription regulation</keyword>
<dbReference type="SUPFAM" id="SSF46785">
    <property type="entry name" value="Winged helix' DNA-binding domain"/>
    <property type="match status" value="1"/>
</dbReference>
<dbReference type="EMBL" id="CP081495">
    <property type="protein sequence ID" value="UYW01962.1"/>
    <property type="molecule type" value="Genomic_DNA"/>
</dbReference>
<evidence type="ECO:0000256" key="1">
    <source>
        <dbReference type="ARBA" id="ARBA00023015"/>
    </source>
</evidence>
<feature type="domain" description="HTH hxlR-type" evidence="4">
    <location>
        <begin position="14"/>
        <end position="112"/>
    </location>
</feature>
<proteinExistence type="predicted"/>
<dbReference type="RefSeq" id="WP_264434438.1">
    <property type="nucleotide sequence ID" value="NZ_CP081495.1"/>
</dbReference>
<reference evidence="5" key="1">
    <citation type="submission" date="2021-08" db="EMBL/GenBank/DDBJ databases">
        <title>Flavobacterium sp. strain CC-SYL302.</title>
        <authorList>
            <person name="Lin S.-Y."/>
            <person name="Lee T.-H."/>
            <person name="Young C.-C."/>
        </authorList>
    </citation>
    <scope>NUCLEOTIDE SEQUENCE</scope>
    <source>
        <strain evidence="5">CC-SYL302</strain>
    </source>
</reference>
<dbReference type="InterPro" id="IPR036388">
    <property type="entry name" value="WH-like_DNA-bd_sf"/>
</dbReference>